<keyword evidence="3" id="KW-1185">Reference proteome</keyword>
<sequence length="280" mass="32303">MGFLCDDNNALGETKTTRMIYLELKNSCNLEHSLSLVLKYLQQLTTIEAISIRLHEDGDFPYFVYNGFTKEFIQHEMYLCVKDFSGKRVKEHDKNQLLLECMCGNVIRGRTNPEFPFFSKGGSFWANHTTELLANTTEADRQASTRNYCNRCGFESVALIPIRNEGNTLGLIQLNDHRIGMFDLDQIEFLEMIGDIIGSKIIRDKEFHPPNFKEFNDLIVTVCSFCRSAKVSDMEWVSIEKFFTTVEKIDKIYFSHGVCPNCLPLLDPEYQGSMEKKNHK</sequence>
<protein>
    <recommendedName>
        <fullName evidence="1">GAF domain-containing protein</fullName>
    </recommendedName>
</protein>
<name>A0ABY6HVJ5_9ARCH</name>
<dbReference type="Gene3D" id="3.30.450.40">
    <property type="match status" value="1"/>
</dbReference>
<dbReference type="Pfam" id="PF01590">
    <property type="entry name" value="GAF"/>
    <property type="match status" value="1"/>
</dbReference>
<proteinExistence type="predicted"/>
<accession>A0ABY6HVJ5</accession>
<dbReference type="InterPro" id="IPR029016">
    <property type="entry name" value="GAF-like_dom_sf"/>
</dbReference>
<evidence type="ECO:0000259" key="1">
    <source>
        <dbReference type="Pfam" id="PF01590"/>
    </source>
</evidence>
<dbReference type="SUPFAM" id="SSF55781">
    <property type="entry name" value="GAF domain-like"/>
    <property type="match status" value="1"/>
</dbReference>
<feature type="domain" description="GAF" evidence="1">
    <location>
        <begin position="135"/>
        <end position="199"/>
    </location>
</feature>
<organism evidence="2 3">
    <name type="scientific">Candidatus Lokiarchaeum ossiferum</name>
    <dbReference type="NCBI Taxonomy" id="2951803"/>
    <lineage>
        <taxon>Archaea</taxon>
        <taxon>Promethearchaeati</taxon>
        <taxon>Promethearchaeota</taxon>
        <taxon>Promethearchaeia</taxon>
        <taxon>Promethearchaeales</taxon>
        <taxon>Promethearchaeaceae</taxon>
        <taxon>Candidatus Lokiarchaeum</taxon>
    </lineage>
</organism>
<dbReference type="EMBL" id="CP104013">
    <property type="protein sequence ID" value="UYP47435.1"/>
    <property type="molecule type" value="Genomic_DNA"/>
</dbReference>
<dbReference type="Proteomes" id="UP001208689">
    <property type="component" value="Chromosome"/>
</dbReference>
<dbReference type="InterPro" id="IPR003018">
    <property type="entry name" value="GAF"/>
</dbReference>
<evidence type="ECO:0000313" key="3">
    <source>
        <dbReference type="Proteomes" id="UP001208689"/>
    </source>
</evidence>
<gene>
    <name evidence="2" type="ORF">NEF87_003720</name>
</gene>
<evidence type="ECO:0000313" key="2">
    <source>
        <dbReference type="EMBL" id="UYP47435.1"/>
    </source>
</evidence>
<reference evidence="2" key="1">
    <citation type="submission" date="2022-09" db="EMBL/GenBank/DDBJ databases">
        <title>Actin cytoskeleton and complex cell architecture in an #Asgard archaeon.</title>
        <authorList>
            <person name="Ponce Toledo R.I."/>
            <person name="Schleper C."/>
            <person name="Rodrigues Oliveira T."/>
            <person name="Wollweber F."/>
            <person name="Xu J."/>
            <person name="Rittmann S."/>
            <person name="Klingl A."/>
            <person name="Pilhofer M."/>
        </authorList>
    </citation>
    <scope>NUCLEOTIDE SEQUENCE</scope>
    <source>
        <strain evidence="2">B-35</strain>
    </source>
</reference>